<reference evidence="3" key="1">
    <citation type="submission" date="2022-11" db="UniProtKB">
        <authorList>
            <consortium name="WormBaseParasite"/>
        </authorList>
    </citation>
    <scope>IDENTIFICATION</scope>
</reference>
<sequence length="322" mass="37976">MERQLLLTSQQNYNRLKHKFEQLMESRDKERNQWNKELTVRISQEQRLQKEMEGVKSFVQGLLEELTVEKEYRSQLFEEFKAKTLGEVHNLYRTQLETLAEDFSSTREQCQKLLQLNSLLETECRTLEEKKKQDIVEHQIKMRQLSETHGQDLLEMQKQHRLKSHSLRIAEEELSKAKQALLSFQTNRPAVSGELGTATDTKQMIIEVAALKADLKTLENLLQTKERQCQRLESLLEQNTKTLNLQNSVIDELRKQLMDEEDKSTQTIERLYHQVEAKELEITELKTHYRGLLSRMKRLVVTEGKKSSIQHVNLPITEHHSQ</sequence>
<organism evidence="2 3">
    <name type="scientific">Ditylenchus dipsaci</name>
    <dbReference type="NCBI Taxonomy" id="166011"/>
    <lineage>
        <taxon>Eukaryota</taxon>
        <taxon>Metazoa</taxon>
        <taxon>Ecdysozoa</taxon>
        <taxon>Nematoda</taxon>
        <taxon>Chromadorea</taxon>
        <taxon>Rhabditida</taxon>
        <taxon>Tylenchina</taxon>
        <taxon>Tylenchomorpha</taxon>
        <taxon>Sphaerularioidea</taxon>
        <taxon>Anguinidae</taxon>
        <taxon>Anguininae</taxon>
        <taxon>Ditylenchus</taxon>
    </lineage>
</organism>
<proteinExistence type="predicted"/>
<protein>
    <submittedName>
        <fullName evidence="3">Growth arrest-specific protein 8</fullName>
    </submittedName>
</protein>
<evidence type="ECO:0000256" key="1">
    <source>
        <dbReference type="SAM" id="Coils"/>
    </source>
</evidence>
<evidence type="ECO:0000313" key="2">
    <source>
        <dbReference type="Proteomes" id="UP000887574"/>
    </source>
</evidence>
<accession>A0A915CXF5</accession>
<dbReference type="WBParaSite" id="jg13617">
    <property type="protein sequence ID" value="jg13617"/>
    <property type="gene ID" value="jg13617"/>
</dbReference>
<dbReference type="Proteomes" id="UP000887574">
    <property type="component" value="Unplaced"/>
</dbReference>
<name>A0A915CXF5_9BILA</name>
<keyword evidence="2" id="KW-1185">Reference proteome</keyword>
<keyword evidence="1" id="KW-0175">Coiled coil</keyword>
<feature type="coiled-coil region" evidence="1">
    <location>
        <begin position="167"/>
        <end position="288"/>
    </location>
</feature>
<dbReference type="AlphaFoldDB" id="A0A915CXF5"/>
<evidence type="ECO:0000313" key="3">
    <source>
        <dbReference type="WBParaSite" id="jg13617"/>
    </source>
</evidence>